<proteinExistence type="predicted"/>
<reference evidence="1" key="1">
    <citation type="submission" date="2022-05" db="EMBL/GenBank/DDBJ databases">
        <title>The Musa troglodytarum L. genome provides insights into the mechanism of non-climacteric behaviour and enrichment of carotenoids.</title>
        <authorList>
            <person name="Wang J."/>
        </authorList>
    </citation>
    <scope>NUCLEOTIDE SEQUENCE</scope>
    <source>
        <tissue evidence="1">Leaf</tissue>
    </source>
</reference>
<accession>A0A9E7F504</accession>
<sequence length="68" mass="7873">MARKEREALLPPDVAAAERARTTGDPPFFFFDLDGLFENPQSSREKSIGFRRTRGGEWISSEEWRVRT</sequence>
<name>A0A9E7F504_9LILI</name>
<evidence type="ECO:0000313" key="2">
    <source>
        <dbReference type="Proteomes" id="UP001055439"/>
    </source>
</evidence>
<dbReference type="Proteomes" id="UP001055439">
    <property type="component" value="Chromosome 2"/>
</dbReference>
<dbReference type="OrthoDB" id="411251at2759"/>
<evidence type="ECO:0000313" key="1">
    <source>
        <dbReference type="EMBL" id="URD89854.1"/>
    </source>
</evidence>
<keyword evidence="2" id="KW-1185">Reference proteome</keyword>
<protein>
    <submittedName>
        <fullName evidence="1">Mitochondrial carrier protein</fullName>
    </submittedName>
</protein>
<dbReference type="EMBL" id="CP097504">
    <property type="protein sequence ID" value="URD89854.1"/>
    <property type="molecule type" value="Genomic_DNA"/>
</dbReference>
<dbReference type="AlphaFoldDB" id="A0A9E7F504"/>
<organism evidence="1 2">
    <name type="scientific">Musa troglodytarum</name>
    <name type="common">fe'i banana</name>
    <dbReference type="NCBI Taxonomy" id="320322"/>
    <lineage>
        <taxon>Eukaryota</taxon>
        <taxon>Viridiplantae</taxon>
        <taxon>Streptophyta</taxon>
        <taxon>Embryophyta</taxon>
        <taxon>Tracheophyta</taxon>
        <taxon>Spermatophyta</taxon>
        <taxon>Magnoliopsida</taxon>
        <taxon>Liliopsida</taxon>
        <taxon>Zingiberales</taxon>
        <taxon>Musaceae</taxon>
        <taxon>Musa</taxon>
    </lineage>
</organism>
<gene>
    <name evidence="1" type="ORF">MUK42_28069</name>
</gene>